<keyword evidence="1" id="KW-1133">Transmembrane helix</keyword>
<dbReference type="OrthoDB" id="9773582at2"/>
<evidence type="ECO:0000259" key="2">
    <source>
        <dbReference type="SMART" id="SM00014"/>
    </source>
</evidence>
<dbReference type="SUPFAM" id="SSF48317">
    <property type="entry name" value="Acid phosphatase/Vanadium-dependent haloperoxidase"/>
    <property type="match status" value="1"/>
</dbReference>
<keyword evidence="4" id="KW-1185">Reference proteome</keyword>
<organism evidence="3 4">
    <name type="scientific">Maribacter ulvicola</name>
    <dbReference type="NCBI Taxonomy" id="228959"/>
    <lineage>
        <taxon>Bacteria</taxon>
        <taxon>Pseudomonadati</taxon>
        <taxon>Bacteroidota</taxon>
        <taxon>Flavobacteriia</taxon>
        <taxon>Flavobacteriales</taxon>
        <taxon>Flavobacteriaceae</taxon>
        <taxon>Maribacter</taxon>
    </lineage>
</organism>
<sequence>MNFFLQIDYEFLKWIQANRIIFLDPLFYWISSSTFIISIMLLGFIGLFYIKNKVKPFQIKYYSLLLIFIASSTFSLILKYAVKRPRPFVSHPTIIQLYETSTFSFPSGHTAIAFTLAFSLVLFSLKKYYVILVFIWAFLVAYSRMVLGAHFISDIVTSILIGFMFSLLIKPISKEWIVRKT</sequence>
<feature type="domain" description="Phosphatidic acid phosphatase type 2/haloperoxidase" evidence="2">
    <location>
        <begin position="61"/>
        <end position="170"/>
    </location>
</feature>
<proteinExistence type="predicted"/>
<evidence type="ECO:0000313" key="3">
    <source>
        <dbReference type="EMBL" id="SIR32100.1"/>
    </source>
</evidence>
<dbReference type="AlphaFoldDB" id="A0A1N6ZZ35"/>
<feature type="transmembrane region" description="Helical" evidence="1">
    <location>
        <begin position="26"/>
        <end position="50"/>
    </location>
</feature>
<dbReference type="CDD" id="cd01610">
    <property type="entry name" value="PAP2_like"/>
    <property type="match status" value="1"/>
</dbReference>
<keyword evidence="1" id="KW-0472">Membrane</keyword>
<dbReference type="InterPro" id="IPR000326">
    <property type="entry name" value="PAP2/HPO"/>
</dbReference>
<dbReference type="Gene3D" id="1.20.144.10">
    <property type="entry name" value="Phosphatidic acid phosphatase type 2/haloperoxidase"/>
    <property type="match status" value="2"/>
</dbReference>
<reference evidence="4" key="1">
    <citation type="submission" date="2017-01" db="EMBL/GenBank/DDBJ databases">
        <authorList>
            <person name="Varghese N."/>
            <person name="Submissions S."/>
        </authorList>
    </citation>
    <scope>NUCLEOTIDE SEQUENCE [LARGE SCALE GENOMIC DNA]</scope>
    <source>
        <strain evidence="4">DSM 15366</strain>
    </source>
</reference>
<dbReference type="PANTHER" id="PTHR14969:SF13">
    <property type="entry name" value="AT30094P"/>
    <property type="match status" value="1"/>
</dbReference>
<keyword evidence="1" id="KW-0812">Transmembrane</keyword>
<gene>
    <name evidence="3" type="ORF">SAMN05421797_11030</name>
</gene>
<accession>A0A1N6ZZ35</accession>
<feature type="transmembrane region" description="Helical" evidence="1">
    <location>
        <begin position="128"/>
        <end position="145"/>
    </location>
</feature>
<dbReference type="SMART" id="SM00014">
    <property type="entry name" value="acidPPc"/>
    <property type="match status" value="1"/>
</dbReference>
<dbReference type="PANTHER" id="PTHR14969">
    <property type="entry name" value="SPHINGOSINE-1-PHOSPHATE PHOSPHOHYDROLASE"/>
    <property type="match status" value="1"/>
</dbReference>
<dbReference type="Pfam" id="PF01569">
    <property type="entry name" value="PAP2"/>
    <property type="match status" value="1"/>
</dbReference>
<dbReference type="InterPro" id="IPR036938">
    <property type="entry name" value="PAP2/HPO_sf"/>
</dbReference>
<evidence type="ECO:0000256" key="1">
    <source>
        <dbReference type="SAM" id="Phobius"/>
    </source>
</evidence>
<name>A0A1N6ZZ35_9FLAO</name>
<dbReference type="EMBL" id="FTMA01000010">
    <property type="protein sequence ID" value="SIR32100.1"/>
    <property type="molecule type" value="Genomic_DNA"/>
</dbReference>
<dbReference type="Proteomes" id="UP000186953">
    <property type="component" value="Unassembled WGS sequence"/>
</dbReference>
<protein>
    <submittedName>
        <fullName evidence="3">Undecaprenyl-diphosphatase</fullName>
    </submittedName>
</protein>
<evidence type="ECO:0000313" key="4">
    <source>
        <dbReference type="Proteomes" id="UP000186953"/>
    </source>
</evidence>
<dbReference type="STRING" id="228959.SAMN05421797_11030"/>
<feature type="transmembrane region" description="Helical" evidence="1">
    <location>
        <begin position="151"/>
        <end position="169"/>
    </location>
</feature>
<feature type="transmembrane region" description="Helical" evidence="1">
    <location>
        <begin position="102"/>
        <end position="123"/>
    </location>
</feature>
<feature type="transmembrane region" description="Helical" evidence="1">
    <location>
        <begin position="62"/>
        <end position="82"/>
    </location>
</feature>
<dbReference type="RefSeq" id="WP_076550862.1">
    <property type="nucleotide sequence ID" value="NZ_FTMA01000010.1"/>
</dbReference>